<name>A0AAE1CYL4_9GAST</name>
<keyword evidence="2" id="KW-1185">Reference proteome</keyword>
<dbReference type="AlphaFoldDB" id="A0AAE1CYL4"/>
<evidence type="ECO:0000313" key="2">
    <source>
        <dbReference type="Proteomes" id="UP001283361"/>
    </source>
</evidence>
<comment type="caution">
    <text evidence="1">The sequence shown here is derived from an EMBL/GenBank/DDBJ whole genome shotgun (WGS) entry which is preliminary data.</text>
</comment>
<proteinExistence type="predicted"/>
<sequence>MYEAFGWVLCDQPVRPVSDPRENVLLTGAGTRLSCPGGARLIACLAGDTRSSILHDSQGVITLEVRVEVKASTKLSLLTLACL</sequence>
<reference evidence="1" key="1">
    <citation type="journal article" date="2023" name="G3 (Bethesda)">
        <title>A reference genome for the long-term kleptoplast-retaining sea slug Elysia crispata morphotype clarki.</title>
        <authorList>
            <person name="Eastman K.E."/>
            <person name="Pendleton A.L."/>
            <person name="Shaikh M.A."/>
            <person name="Suttiyut T."/>
            <person name="Ogas R."/>
            <person name="Tomko P."/>
            <person name="Gavelis G."/>
            <person name="Widhalm J.R."/>
            <person name="Wisecaver J.H."/>
        </authorList>
    </citation>
    <scope>NUCLEOTIDE SEQUENCE</scope>
    <source>
        <strain evidence="1">ECLA1</strain>
    </source>
</reference>
<evidence type="ECO:0000313" key="1">
    <source>
        <dbReference type="EMBL" id="KAK3743934.1"/>
    </source>
</evidence>
<protein>
    <submittedName>
        <fullName evidence="1">Uncharacterized protein</fullName>
    </submittedName>
</protein>
<accession>A0AAE1CYL4</accession>
<organism evidence="1 2">
    <name type="scientific">Elysia crispata</name>
    <name type="common">lettuce slug</name>
    <dbReference type="NCBI Taxonomy" id="231223"/>
    <lineage>
        <taxon>Eukaryota</taxon>
        <taxon>Metazoa</taxon>
        <taxon>Spiralia</taxon>
        <taxon>Lophotrochozoa</taxon>
        <taxon>Mollusca</taxon>
        <taxon>Gastropoda</taxon>
        <taxon>Heterobranchia</taxon>
        <taxon>Euthyneura</taxon>
        <taxon>Panpulmonata</taxon>
        <taxon>Sacoglossa</taxon>
        <taxon>Placobranchoidea</taxon>
        <taxon>Plakobranchidae</taxon>
        <taxon>Elysia</taxon>
    </lineage>
</organism>
<gene>
    <name evidence="1" type="ORF">RRG08_054820</name>
</gene>
<dbReference type="EMBL" id="JAWDGP010006291">
    <property type="protein sequence ID" value="KAK3743934.1"/>
    <property type="molecule type" value="Genomic_DNA"/>
</dbReference>
<dbReference type="Proteomes" id="UP001283361">
    <property type="component" value="Unassembled WGS sequence"/>
</dbReference>